<dbReference type="EMBL" id="CATOUU010000934">
    <property type="protein sequence ID" value="CAI9960662.1"/>
    <property type="molecule type" value="Genomic_DNA"/>
</dbReference>
<dbReference type="Proteomes" id="UP001642409">
    <property type="component" value="Unassembled WGS sequence"/>
</dbReference>
<sequence length="1088" mass="126714">MSKTIHQGNQNPAVPVLLYTNNSVYFDKFIEPAFKAEYQMKIKAIQYNNYQSPADFQFAFLDPLFFPVNSMEINSPVCCLALLTVDETDKSIISVIQSMIQNLQSMSFQTKCIIVPFSNGQPTKASKFHKKIISADTKAFSYSILEPIKGPPYDVLEDCVQFISQQTKDKLTQLDQQLSFNALNSPQYIINRLSWLRLAYIVFGTQIVSVEIENIILNYLQQKIEYKIVFPINLDAQQLLGMFYLQKQGKFYFEVKQKQMINPSDFLFEVKNPLSVIHLESECNDNEMQQKVELEILYGKLVQRQASDCEILMFMLQLLGGLHDNTKLNFIIQCLNKILDRYTDKELQVMTAIWSDYFIIQNQNNIKIQTVFGQRKLNAIIQLYRVQSVDNFVLNFKKLQNSVNEILEQTFKKEYKEIQQFTSNNYSSFKQKIQPLLQSPLDNIYMYEPLQKLFINKSDFSQSLHQLVKVQLQLMENYPDFMFIYKLLEFANEFIEDFKEICEELVLTALQLVRHQNYNQLQLKAINIIVKQLYALLKYNLNEQTKTNIKLLYFSLTADQSVDLNIQSEQEQSYEMLCQEFLFQKVELMDCEQYFVDNSLVWFSNSSQAQRLRFDFDLQKFSQFKNIRITLSDISNDLKKQIKIYKFLNSGEINYDLKALIMQSPNNQYFYLSQLEVSTNKQIWFNVYKKHVNFERAQSYVDDINNQTHSGQKREILKIDKELIVHFVPCEHKCTFKLMNQYVYKNCKQNLVFQAKVDHAMILNLRISTNDLQVTNEIELSEQQQVQGAKESHLTSTSFDSQRHSTKTITKTTKQQDEVTFSCHKGMQIVIPCYVLSQDALKIEFRVDIYGVATNTEVEIKPVTLFDCKFYSVWNMLNIQMSNTTQKCLSSVQITISLNDAEETLSLDEVQDAQIINKLLQLQSSSSRISGRIRINFDAPEIPIPQPQTPTNRRESFRMSSASFVLEQLNTELYDVEQFFSLQLTDFSFTQLLNPVGKQKLNSFFKVNFRVQTPTDKTGFFTFGLKNDVNFVVQGETEFKMCEHEDKIVEFDCAGVKSGVYEGFVLEQGVVVSQGIEALNGAEIRIVE</sequence>
<dbReference type="AlphaFoldDB" id="A0AA86TS77"/>
<evidence type="ECO:0000313" key="2">
    <source>
        <dbReference type="EMBL" id="CAI9960662.1"/>
    </source>
</evidence>
<reference evidence="1" key="1">
    <citation type="submission" date="2023-06" db="EMBL/GenBank/DDBJ databases">
        <authorList>
            <person name="Kurt Z."/>
        </authorList>
    </citation>
    <scope>NUCLEOTIDE SEQUENCE</scope>
</reference>
<evidence type="ECO:0000313" key="1">
    <source>
        <dbReference type="EMBL" id="CAI9926681.1"/>
    </source>
</evidence>
<accession>A0AA86TS77</accession>
<keyword evidence="5" id="KW-1185">Reference proteome</keyword>
<comment type="caution">
    <text evidence="1">The sequence shown here is derived from an EMBL/GenBank/DDBJ whole genome shotgun (WGS) entry which is preliminary data.</text>
</comment>
<evidence type="ECO:0000313" key="5">
    <source>
        <dbReference type="Proteomes" id="UP001642409"/>
    </source>
</evidence>
<evidence type="ECO:0000313" key="4">
    <source>
        <dbReference type="EMBL" id="CAL6038614.1"/>
    </source>
</evidence>
<protein>
    <submittedName>
        <fullName evidence="1">Uncharacterized protein</fullName>
    </submittedName>
</protein>
<dbReference type="EMBL" id="CATOUU010000369">
    <property type="protein sequence ID" value="CAI9926681.1"/>
    <property type="molecule type" value="Genomic_DNA"/>
</dbReference>
<gene>
    <name evidence="1" type="ORF">HINF_LOCUS14326</name>
    <name evidence="3" type="ORF">HINF_LOCUS18268</name>
    <name evidence="4" type="ORF">HINF_LOCUS37452</name>
    <name evidence="2" type="ORF">HINF_LOCUS48307</name>
</gene>
<proteinExistence type="predicted"/>
<dbReference type="EMBL" id="CAXDID020000140">
    <property type="protein sequence ID" value="CAL6038614.1"/>
    <property type="molecule type" value="Genomic_DNA"/>
</dbReference>
<organism evidence="1">
    <name type="scientific">Hexamita inflata</name>
    <dbReference type="NCBI Taxonomy" id="28002"/>
    <lineage>
        <taxon>Eukaryota</taxon>
        <taxon>Metamonada</taxon>
        <taxon>Diplomonadida</taxon>
        <taxon>Hexamitidae</taxon>
        <taxon>Hexamitinae</taxon>
        <taxon>Hexamita</taxon>
    </lineage>
</organism>
<evidence type="ECO:0000313" key="3">
    <source>
        <dbReference type="EMBL" id="CAL6003149.1"/>
    </source>
</evidence>
<name>A0AA86TS77_9EUKA</name>
<dbReference type="EMBL" id="CAXDID020000046">
    <property type="protein sequence ID" value="CAL6003149.1"/>
    <property type="molecule type" value="Genomic_DNA"/>
</dbReference>
<reference evidence="3 5" key="2">
    <citation type="submission" date="2024-07" db="EMBL/GenBank/DDBJ databases">
        <authorList>
            <person name="Akdeniz Z."/>
        </authorList>
    </citation>
    <scope>NUCLEOTIDE SEQUENCE [LARGE SCALE GENOMIC DNA]</scope>
</reference>